<gene>
    <name evidence="2" type="ORF">M8523_05135</name>
</gene>
<dbReference type="EMBL" id="JAMOIM010000002">
    <property type="protein sequence ID" value="MCW6507403.1"/>
    <property type="molecule type" value="Genomic_DNA"/>
</dbReference>
<evidence type="ECO:0000256" key="1">
    <source>
        <dbReference type="SAM" id="MobiDB-lite"/>
    </source>
</evidence>
<organism evidence="2 3">
    <name type="scientific">Lichenifustis flavocetrariae</name>
    <dbReference type="NCBI Taxonomy" id="2949735"/>
    <lineage>
        <taxon>Bacteria</taxon>
        <taxon>Pseudomonadati</taxon>
        <taxon>Pseudomonadota</taxon>
        <taxon>Alphaproteobacteria</taxon>
        <taxon>Hyphomicrobiales</taxon>
        <taxon>Lichenihabitantaceae</taxon>
        <taxon>Lichenifustis</taxon>
    </lineage>
</organism>
<dbReference type="AlphaFoldDB" id="A0AA41YYV5"/>
<proteinExistence type="predicted"/>
<reference evidence="2" key="1">
    <citation type="submission" date="2022-05" db="EMBL/GenBank/DDBJ databases">
        <authorList>
            <person name="Pankratov T."/>
        </authorList>
    </citation>
    <scope>NUCLEOTIDE SEQUENCE</scope>
    <source>
        <strain evidence="2">BP6-180914</strain>
    </source>
</reference>
<protein>
    <submittedName>
        <fullName evidence="2">Uncharacterized protein</fullName>
    </submittedName>
</protein>
<comment type="caution">
    <text evidence="2">The sequence shown here is derived from an EMBL/GenBank/DDBJ whole genome shotgun (WGS) entry which is preliminary data.</text>
</comment>
<dbReference type="RefSeq" id="WP_282583751.1">
    <property type="nucleotide sequence ID" value="NZ_JAMOIM010000002.1"/>
</dbReference>
<name>A0AA41YYV5_9HYPH</name>
<sequence>MARSGGKVPATKRPRGGGGGLEAQSSMMSVAQSLAELARLLFQEMSRKKPRDAMVERYSILFQDGLTELRIAANGGDVAAARDIGEVQKAVAAALPAGNGEPVAIMLLARAFAEAQLDPGPALRDVMMQALADLPEASEDESPEGSVDPFSDLAAALGDDPFALHAELAATGSALPSEHRAAMATLLAASPNPTVCKSTLGFALSPDAVVAHAALTALKDAKIDGPVATVLSAWLMQIRFWVGEKRRPEIDAAIRSLRAKSSQGVERPPRSEVRLVLASICDGAGAQSLFAMVKRGRRFAVACVLVKLGTGIADAWIRDALTKADAEAFINDVLAGVESVEISMVLFERRLADALVAHLDTGTPPPFHLLQAMDVLGLSSLRPDASPPAVLAEALLAGLPADLTGPAAVEDAHRRSLTWMQEFETVASWFEAGEDVEALLRPLKSRKQRLVAVTTKLLPGRRKAWAERCAWTSAVLKEEAEPDELLWVDFALVSRDLAGTRPLEEIPLAGFIASATVEAFLQR</sequence>
<keyword evidence="3" id="KW-1185">Reference proteome</keyword>
<dbReference type="Proteomes" id="UP001165667">
    <property type="component" value="Unassembled WGS sequence"/>
</dbReference>
<accession>A0AA41YYV5</accession>
<evidence type="ECO:0000313" key="2">
    <source>
        <dbReference type="EMBL" id="MCW6507403.1"/>
    </source>
</evidence>
<evidence type="ECO:0000313" key="3">
    <source>
        <dbReference type="Proteomes" id="UP001165667"/>
    </source>
</evidence>
<feature type="region of interest" description="Disordered" evidence="1">
    <location>
        <begin position="1"/>
        <end position="23"/>
    </location>
</feature>